<gene>
    <name evidence="5" type="ORF">I3517_27590</name>
</gene>
<organism evidence="5 6">
    <name type="scientific">Rhodococcus erythropolis</name>
    <name type="common">Arthrobacter picolinophilus</name>
    <dbReference type="NCBI Taxonomy" id="1833"/>
    <lineage>
        <taxon>Bacteria</taxon>
        <taxon>Bacillati</taxon>
        <taxon>Actinomycetota</taxon>
        <taxon>Actinomycetes</taxon>
        <taxon>Mycobacteriales</taxon>
        <taxon>Nocardiaceae</taxon>
        <taxon>Rhodococcus</taxon>
        <taxon>Rhodococcus erythropolis group</taxon>
    </lineage>
</organism>
<dbReference type="GO" id="GO:0006508">
    <property type="term" value="P:proteolysis"/>
    <property type="evidence" value="ECO:0007669"/>
    <property type="project" value="UniProtKB-KW"/>
</dbReference>
<evidence type="ECO:0000256" key="2">
    <source>
        <dbReference type="ARBA" id="ARBA00022723"/>
    </source>
</evidence>
<keyword evidence="1" id="KW-0645">Protease</keyword>
<feature type="domain" description="Peptidase M20 dimerisation" evidence="4">
    <location>
        <begin position="202"/>
        <end position="347"/>
    </location>
</feature>
<sequence length="459" mass="47768">MTDVFPQPLTLSQVKEAAAGLMPTLEAELAALVRIPSIATEGFPIEPLFEAHDLIVDMLIAAGVPEIDDLQIPGKTAPVILATVPGPMGSPTVLMYSHYDVVPADDVELWDSPPFEPSKRDGAIYGRGTADSKANVISMIGALSLFNGAPPVTVKLVLEGQEEFGSPFDNYPPEAPELFAADAMVIADVGSVRPGSPTLTVALRGSAQVIVELTTLGADKHNGLYGGAAPDARLALIRALASLHDDNGDVAVDGLLREPWTGSSYTEDEFRTLAEIRDGLPLLGTGGIGERIWSGPAITVTGIDAPPVDGAVNAVASTARAVVNLRVHPRQPAADAQAALIRHLEALRPFGLQLTVTAGETGDGFAAAEGGPAFDAALSALSQSWGEPAGLMAGGGSIPLVMALDTAVPTAEKLLFGATDGYANIHGPNERVLLDELEKAVVAKALFFQEYAHTFEGKK</sequence>
<dbReference type="RefSeq" id="WP_182263394.1">
    <property type="nucleotide sequence ID" value="NZ_JAECSB010000086.1"/>
</dbReference>
<evidence type="ECO:0000256" key="1">
    <source>
        <dbReference type="ARBA" id="ARBA00022670"/>
    </source>
</evidence>
<evidence type="ECO:0000256" key="3">
    <source>
        <dbReference type="ARBA" id="ARBA00022801"/>
    </source>
</evidence>
<dbReference type="InterPro" id="IPR011650">
    <property type="entry name" value="Peptidase_M20_dimer"/>
</dbReference>
<dbReference type="PROSITE" id="PS00758">
    <property type="entry name" value="ARGE_DAPE_CPG2_1"/>
    <property type="match status" value="1"/>
</dbReference>
<dbReference type="Gene3D" id="3.30.70.360">
    <property type="match status" value="1"/>
</dbReference>
<dbReference type="GO" id="GO:0046872">
    <property type="term" value="F:metal ion binding"/>
    <property type="evidence" value="ECO:0007669"/>
    <property type="project" value="UniProtKB-KW"/>
</dbReference>
<dbReference type="Pfam" id="PF01546">
    <property type="entry name" value="Peptidase_M20"/>
    <property type="match status" value="1"/>
</dbReference>
<dbReference type="InterPro" id="IPR001261">
    <property type="entry name" value="ArgE/DapE_CS"/>
</dbReference>
<proteinExistence type="predicted"/>
<dbReference type="Pfam" id="PF07687">
    <property type="entry name" value="M20_dimer"/>
    <property type="match status" value="1"/>
</dbReference>
<accession>A0A8I1D9N2</accession>
<dbReference type="InterPro" id="IPR051458">
    <property type="entry name" value="Cyt/Met_Dipeptidase"/>
</dbReference>
<protein>
    <submittedName>
        <fullName evidence="5">M20/M25/M40 family metallo-hydrolase</fullName>
    </submittedName>
</protein>
<evidence type="ECO:0000259" key="4">
    <source>
        <dbReference type="Pfam" id="PF07687"/>
    </source>
</evidence>
<dbReference type="Gene3D" id="3.40.630.10">
    <property type="entry name" value="Zn peptidases"/>
    <property type="match status" value="1"/>
</dbReference>
<dbReference type="GO" id="GO:0008233">
    <property type="term" value="F:peptidase activity"/>
    <property type="evidence" value="ECO:0007669"/>
    <property type="project" value="UniProtKB-KW"/>
</dbReference>
<dbReference type="InterPro" id="IPR002933">
    <property type="entry name" value="Peptidase_M20"/>
</dbReference>
<evidence type="ECO:0000313" key="6">
    <source>
        <dbReference type="Proteomes" id="UP000627573"/>
    </source>
</evidence>
<dbReference type="NCBIfam" id="NF005914">
    <property type="entry name" value="PRK07907.1"/>
    <property type="match status" value="1"/>
</dbReference>
<dbReference type="AlphaFoldDB" id="A0A8I1D9N2"/>
<dbReference type="EMBL" id="JAECSB010000086">
    <property type="protein sequence ID" value="MBH5146372.1"/>
    <property type="molecule type" value="Genomic_DNA"/>
</dbReference>
<dbReference type="PANTHER" id="PTHR43270:SF12">
    <property type="entry name" value="SUCCINYL-DIAMINOPIMELATE DESUCCINYLASE"/>
    <property type="match status" value="1"/>
</dbReference>
<comment type="caution">
    <text evidence="5">The sequence shown here is derived from an EMBL/GenBank/DDBJ whole genome shotgun (WGS) entry which is preliminary data.</text>
</comment>
<keyword evidence="3 5" id="KW-0378">Hydrolase</keyword>
<name>A0A8I1D9N2_RHOER</name>
<dbReference type="PANTHER" id="PTHR43270">
    <property type="entry name" value="BETA-ALA-HIS DIPEPTIDASE"/>
    <property type="match status" value="1"/>
</dbReference>
<keyword evidence="2" id="KW-0479">Metal-binding</keyword>
<dbReference type="Proteomes" id="UP000627573">
    <property type="component" value="Unassembled WGS sequence"/>
</dbReference>
<evidence type="ECO:0000313" key="5">
    <source>
        <dbReference type="EMBL" id="MBH5146372.1"/>
    </source>
</evidence>
<dbReference type="SUPFAM" id="SSF53187">
    <property type="entry name" value="Zn-dependent exopeptidases"/>
    <property type="match status" value="1"/>
</dbReference>
<reference evidence="5 6" key="1">
    <citation type="submission" date="2020-12" db="EMBL/GenBank/DDBJ databases">
        <title>Draft genome sequence of furan degrading bacterial strain FUR100.</title>
        <authorList>
            <person name="Woiski C."/>
        </authorList>
    </citation>
    <scope>NUCLEOTIDE SEQUENCE [LARGE SCALE GENOMIC DNA]</scope>
    <source>
        <strain evidence="5 6">FUR100</strain>
    </source>
</reference>
<keyword evidence="6" id="KW-1185">Reference proteome</keyword>